<feature type="region of interest" description="Disordered" evidence="1">
    <location>
        <begin position="18"/>
        <end position="76"/>
    </location>
</feature>
<proteinExistence type="predicted"/>
<keyword evidence="3" id="KW-1185">Reference proteome</keyword>
<dbReference type="PANTHER" id="PTHR33287">
    <property type="entry name" value="OS03G0453550 PROTEIN"/>
    <property type="match status" value="1"/>
</dbReference>
<gene>
    <name evidence="2" type="ORF">CSSPJE1EN2_LOCUS280</name>
</gene>
<name>A0ABP1A2N9_9BRYO</name>
<organism evidence="2 3">
    <name type="scientific">Sphagnum jensenii</name>
    <dbReference type="NCBI Taxonomy" id="128206"/>
    <lineage>
        <taxon>Eukaryota</taxon>
        <taxon>Viridiplantae</taxon>
        <taxon>Streptophyta</taxon>
        <taxon>Embryophyta</taxon>
        <taxon>Bryophyta</taxon>
        <taxon>Sphagnophytina</taxon>
        <taxon>Sphagnopsida</taxon>
        <taxon>Sphagnales</taxon>
        <taxon>Sphagnaceae</taxon>
        <taxon>Sphagnum</taxon>
    </lineage>
</organism>
<evidence type="ECO:0000313" key="3">
    <source>
        <dbReference type="Proteomes" id="UP001497522"/>
    </source>
</evidence>
<evidence type="ECO:0000256" key="1">
    <source>
        <dbReference type="SAM" id="MobiDB-lite"/>
    </source>
</evidence>
<reference evidence="2 3" key="1">
    <citation type="submission" date="2024-03" db="EMBL/GenBank/DDBJ databases">
        <authorList>
            <consortium name="ELIXIR-Norway"/>
            <consortium name="Elixir Norway"/>
        </authorList>
    </citation>
    <scope>NUCLEOTIDE SEQUENCE [LARGE SCALE GENOMIC DNA]</scope>
</reference>
<dbReference type="PANTHER" id="PTHR33287:SF11">
    <property type="entry name" value="OS03G0778400 PROTEIN"/>
    <property type="match status" value="1"/>
</dbReference>
<sequence length="212" mass="23256">MAGAAPAGEKEGCVIEIGHCTEERDGEQDAGGAALDANSENSALLSRERRDPEVNRLVQPRDGAAGELSERNRAESETVQVNPIEIEAERLLEIDDDPKLKRVLKEWEKLFKVESLSVEKITARAIVVKNELYQLVGFYSVFQGVVLTAVAQTNLIKCNQSWGPASLSLLASIATLAGVCNKLNSYNKVKRSLKKATTDLKVRVFYLLSRAN</sequence>
<dbReference type="EMBL" id="OZ023702">
    <property type="protein sequence ID" value="CAK9857285.1"/>
    <property type="molecule type" value="Genomic_DNA"/>
</dbReference>
<evidence type="ECO:0000313" key="2">
    <source>
        <dbReference type="EMBL" id="CAK9857285.1"/>
    </source>
</evidence>
<dbReference type="Proteomes" id="UP001497522">
    <property type="component" value="Chromosome 1"/>
</dbReference>
<accession>A0ABP1A2N9</accession>
<protein>
    <submittedName>
        <fullName evidence="2">Uncharacterized protein</fullName>
    </submittedName>
</protein>